<keyword evidence="4 7" id="KW-1133">Transmembrane helix</keyword>
<name>A0ABS7T6T4_9GAMM</name>
<feature type="transmembrane region" description="Helical" evidence="7">
    <location>
        <begin position="56"/>
        <end position="76"/>
    </location>
</feature>
<evidence type="ECO:0000313" key="9">
    <source>
        <dbReference type="Proteomes" id="UP001430954"/>
    </source>
</evidence>
<evidence type="ECO:0000256" key="7">
    <source>
        <dbReference type="SAM" id="Phobius"/>
    </source>
</evidence>
<evidence type="ECO:0000256" key="5">
    <source>
        <dbReference type="ARBA" id="ARBA00023136"/>
    </source>
</evidence>
<dbReference type="InterPro" id="IPR042217">
    <property type="entry name" value="T4SS_VirB10/TrbI"/>
</dbReference>
<comment type="similarity">
    <text evidence="2">Belongs to the TrbI/VirB10 family.</text>
</comment>
<feature type="region of interest" description="Disordered" evidence="6">
    <location>
        <begin position="154"/>
        <end position="177"/>
    </location>
</feature>
<dbReference type="Gene3D" id="2.40.128.260">
    <property type="entry name" value="Type IV secretion system, VirB10/TraB/TrbI"/>
    <property type="match status" value="1"/>
</dbReference>
<dbReference type="CDD" id="cd16429">
    <property type="entry name" value="VirB10"/>
    <property type="match status" value="1"/>
</dbReference>
<dbReference type="Proteomes" id="UP001430954">
    <property type="component" value="Unassembled WGS sequence"/>
</dbReference>
<accession>A0ABS7T6T4</accession>
<keyword evidence="3 7" id="KW-0812">Transmembrane</keyword>
<gene>
    <name evidence="8" type="ORF">K6753_08560</name>
</gene>
<dbReference type="EMBL" id="JAINZW010000003">
    <property type="protein sequence ID" value="MBZ4039584.1"/>
    <property type="molecule type" value="Genomic_DNA"/>
</dbReference>
<proteinExistence type="inferred from homology"/>
<sequence>MSNDAPAHAREPAHDVQPGREAAANPYYAGETSTPDLDAGAPVLRSSDVQRLNRKALLFLAGIVIALLAAAFWILGNAGNDASSQPRQRQEAVVIPALPDAPPLPQPAPEAVAPVALVEPPPELPPLPPAGEPFGTGYAATRAPTLLERRMRDGGDPAAVDSSPAGPWAGMLPPGAVPTAAIADTQKDDAGSASAARPIRRPDTLLVRGTYIRCVLETRIVTDVPGFTSCIVTEPVYSINGRRLLIPKGSKVLGRYNTGPTGPRVEVVWDRITTPNGLDVAMSSPGVDNLGSAGHPGHYSAHWGQRIASALLISLISDAFKYAAAEEGPRSSEIGAGGVVVQSPYESTTARTMERLANQALETSRPPTVTIHQGTVVTVYVARDVDFSGVVAALQ</sequence>
<dbReference type="RefSeq" id="WP_223676033.1">
    <property type="nucleotide sequence ID" value="NZ_JAINZW010000003.1"/>
</dbReference>
<evidence type="ECO:0000256" key="4">
    <source>
        <dbReference type="ARBA" id="ARBA00022989"/>
    </source>
</evidence>
<protein>
    <recommendedName>
        <fullName evidence="10">Type IV secretion system protein VirB10</fullName>
    </recommendedName>
</protein>
<dbReference type="Pfam" id="PF03743">
    <property type="entry name" value="TrbI"/>
    <property type="match status" value="1"/>
</dbReference>
<organism evidence="8 9">
    <name type="scientific">Novilysobacter selenitireducens</name>
    <dbReference type="NCBI Taxonomy" id="2872639"/>
    <lineage>
        <taxon>Bacteria</taxon>
        <taxon>Pseudomonadati</taxon>
        <taxon>Pseudomonadota</taxon>
        <taxon>Gammaproteobacteria</taxon>
        <taxon>Lysobacterales</taxon>
        <taxon>Lysobacteraceae</taxon>
        <taxon>Novilysobacter</taxon>
    </lineage>
</organism>
<feature type="compositionally biased region" description="Basic and acidic residues" evidence="6">
    <location>
        <begin position="7"/>
        <end position="18"/>
    </location>
</feature>
<dbReference type="InterPro" id="IPR005498">
    <property type="entry name" value="T4SS_VirB10/TraB/TrbI"/>
</dbReference>
<evidence type="ECO:0000256" key="1">
    <source>
        <dbReference type="ARBA" id="ARBA00004167"/>
    </source>
</evidence>
<comment type="subcellular location">
    <subcellularLocation>
        <location evidence="1">Membrane</location>
        <topology evidence="1">Single-pass membrane protein</topology>
    </subcellularLocation>
</comment>
<feature type="region of interest" description="Disordered" evidence="6">
    <location>
        <begin position="1"/>
        <end position="41"/>
    </location>
</feature>
<evidence type="ECO:0000256" key="3">
    <source>
        <dbReference type="ARBA" id="ARBA00022692"/>
    </source>
</evidence>
<evidence type="ECO:0008006" key="10">
    <source>
        <dbReference type="Google" id="ProtNLM"/>
    </source>
</evidence>
<evidence type="ECO:0000256" key="2">
    <source>
        <dbReference type="ARBA" id="ARBA00010265"/>
    </source>
</evidence>
<keyword evidence="5 7" id="KW-0472">Membrane</keyword>
<keyword evidence="9" id="KW-1185">Reference proteome</keyword>
<evidence type="ECO:0000256" key="6">
    <source>
        <dbReference type="SAM" id="MobiDB-lite"/>
    </source>
</evidence>
<reference evidence="8 9" key="1">
    <citation type="submission" date="2021-09" db="EMBL/GenBank/DDBJ databases">
        <title>Lysobacter sp. 13A isolated from the river sediment.</title>
        <authorList>
            <person name="Liu H."/>
            <person name="Li S."/>
            <person name="Mao S."/>
        </authorList>
    </citation>
    <scope>NUCLEOTIDE SEQUENCE [LARGE SCALE GENOMIC DNA]</scope>
    <source>
        <strain evidence="8 9">13A</strain>
    </source>
</reference>
<comment type="caution">
    <text evidence="8">The sequence shown here is derived from an EMBL/GenBank/DDBJ whole genome shotgun (WGS) entry which is preliminary data.</text>
</comment>
<evidence type="ECO:0000313" key="8">
    <source>
        <dbReference type="EMBL" id="MBZ4039584.1"/>
    </source>
</evidence>